<accession>A0A1V9VA32</accession>
<dbReference type="Proteomes" id="UP000192599">
    <property type="component" value="Unassembled WGS sequence"/>
</dbReference>
<evidence type="ECO:0000259" key="1">
    <source>
        <dbReference type="Pfam" id="PF13657"/>
    </source>
</evidence>
<evidence type="ECO:0000313" key="3">
    <source>
        <dbReference type="Proteomes" id="UP000192599"/>
    </source>
</evidence>
<feature type="domain" description="HipA N-terminal subdomain 1" evidence="1">
    <location>
        <begin position="81"/>
        <end position="171"/>
    </location>
</feature>
<dbReference type="EMBL" id="LNTC01000219">
    <property type="protein sequence ID" value="OQR40753.1"/>
    <property type="molecule type" value="Genomic_DNA"/>
</dbReference>
<reference evidence="2 3" key="1">
    <citation type="submission" date="2017-04" db="EMBL/GenBank/DDBJ databases">
        <title>Accumulation and expression of multiple antibiotic resistance genes in Arcobacter cryaerophilus that thrives in sewage.</title>
        <authorList>
            <person name="Millar J.A."/>
            <person name="Raghavan R."/>
        </authorList>
    </citation>
    <scope>NUCLEOTIDE SEQUENCE [LARGE SCALE GENOMIC DNA]</scope>
    <source>
        <strain evidence="2 3">AZT-1</strain>
    </source>
</reference>
<dbReference type="InterPro" id="IPR017508">
    <property type="entry name" value="HipA_N1"/>
</dbReference>
<protein>
    <recommendedName>
        <fullName evidence="1">HipA N-terminal subdomain 1 domain-containing protein</fullName>
    </recommendedName>
</protein>
<organism evidence="2 3">
    <name type="scientific">Aliarcobacter cryaerophilus</name>
    <dbReference type="NCBI Taxonomy" id="28198"/>
    <lineage>
        <taxon>Bacteria</taxon>
        <taxon>Pseudomonadati</taxon>
        <taxon>Campylobacterota</taxon>
        <taxon>Epsilonproteobacteria</taxon>
        <taxon>Campylobacterales</taxon>
        <taxon>Arcobacteraceae</taxon>
        <taxon>Aliarcobacter</taxon>
    </lineage>
</organism>
<proteinExistence type="predicted"/>
<sequence length="253" mass="29217">MKLKPIIIAILEELHMENKFVSLKFLINKLDKYKPSPRTLQSILKELIECNRVIVQGSASTTEYAINDVISNYRRFEFIYVVKDNEIAGILFKLSDRYRFYYDNEFLINKSKPIPSLDLQILPFDFNNIPAVFEENIPEGINREILETTSRTADEFQILTMLEDNIGDLSFTKTREIVKNKSSNPPYLSSLNEILGSNPKINVLKDLVVDIEDEILFPDGYDISKLEIKKAHGISGFQYKKLVNIDTDNKKIV</sequence>
<comment type="caution">
    <text evidence="2">The sequence shown here is derived from an EMBL/GenBank/DDBJ whole genome shotgun (WGS) entry which is preliminary data.</text>
</comment>
<feature type="non-terminal residue" evidence="2">
    <location>
        <position position="253"/>
    </location>
</feature>
<dbReference type="Pfam" id="PF13657">
    <property type="entry name" value="Couple_hipA"/>
    <property type="match status" value="1"/>
</dbReference>
<dbReference type="AlphaFoldDB" id="A0A1V9VA32"/>
<gene>
    <name evidence="2" type="ORF">AS859_09790</name>
</gene>
<name>A0A1V9VA32_9BACT</name>
<evidence type="ECO:0000313" key="2">
    <source>
        <dbReference type="EMBL" id="OQR40753.1"/>
    </source>
</evidence>